<dbReference type="Gene3D" id="3.40.50.10440">
    <property type="entry name" value="Dihydroxyacetone kinase, domain 1"/>
    <property type="match status" value="1"/>
</dbReference>
<keyword evidence="8" id="KW-0067">ATP-binding</keyword>
<accession>A0A835KWA6</accession>
<comment type="catalytic activity">
    <reaction evidence="13">
        <text>D-glyceraldehyde + ATP = D-glyceraldehyde 3-phosphate + ADP + H(+)</text>
        <dbReference type="Rhea" id="RHEA:13941"/>
        <dbReference type="ChEBI" id="CHEBI:15378"/>
        <dbReference type="ChEBI" id="CHEBI:17378"/>
        <dbReference type="ChEBI" id="CHEBI:30616"/>
        <dbReference type="ChEBI" id="CHEBI:59776"/>
        <dbReference type="ChEBI" id="CHEBI:456216"/>
        <dbReference type="EC" id="2.7.1.28"/>
    </reaction>
</comment>
<feature type="domain" description="DhaK" evidence="17">
    <location>
        <begin position="1"/>
        <end position="359"/>
    </location>
</feature>
<dbReference type="Pfam" id="PF02734">
    <property type="entry name" value="Dak2"/>
    <property type="match status" value="1"/>
</dbReference>
<dbReference type="EC" id="4.6.1.15" evidence="3"/>
<comment type="catalytic activity">
    <reaction evidence="15">
        <text>dihydroxyacetone + ATP = dihydroxyacetone phosphate + ADP + H(+)</text>
        <dbReference type="Rhea" id="RHEA:15773"/>
        <dbReference type="ChEBI" id="CHEBI:15378"/>
        <dbReference type="ChEBI" id="CHEBI:16016"/>
        <dbReference type="ChEBI" id="CHEBI:30616"/>
        <dbReference type="ChEBI" id="CHEBI:57642"/>
        <dbReference type="ChEBI" id="CHEBI:456216"/>
        <dbReference type="EC" id="2.7.1.29"/>
    </reaction>
</comment>
<evidence type="ECO:0000259" key="16">
    <source>
        <dbReference type="PROSITE" id="PS51480"/>
    </source>
</evidence>
<comment type="subunit">
    <text evidence="12">Homodimer. Interacts with IFIH1 (via the CARD domains), the interaction is inhibited by viral infection.</text>
</comment>
<comment type="function">
    <text evidence="11">Catalyzes both the phosphorylation of dihydroxyacetone and of glyceraldehyde, and the splitting of ribonucleoside diphosphate-X compounds among which FAD is the best substrate. Represses IFIH1-mediated cellular antiviral response.</text>
</comment>
<organism evidence="18 19">
    <name type="scientific">Spodoptera exigua</name>
    <name type="common">Beet armyworm</name>
    <name type="synonym">Noctua fulgens</name>
    <dbReference type="NCBI Taxonomy" id="7107"/>
    <lineage>
        <taxon>Eukaryota</taxon>
        <taxon>Metazoa</taxon>
        <taxon>Ecdysozoa</taxon>
        <taxon>Arthropoda</taxon>
        <taxon>Hexapoda</taxon>
        <taxon>Insecta</taxon>
        <taxon>Pterygota</taxon>
        <taxon>Neoptera</taxon>
        <taxon>Endopterygota</taxon>
        <taxon>Lepidoptera</taxon>
        <taxon>Glossata</taxon>
        <taxon>Ditrysia</taxon>
        <taxon>Noctuoidea</taxon>
        <taxon>Noctuidae</taxon>
        <taxon>Amphipyrinae</taxon>
        <taxon>Spodoptera</taxon>
    </lineage>
</organism>
<dbReference type="Pfam" id="PF02733">
    <property type="entry name" value="Dak1"/>
    <property type="match status" value="1"/>
</dbReference>
<keyword evidence="9" id="KW-0170">Cobalt</keyword>
<dbReference type="AlphaFoldDB" id="A0A835KWA6"/>
<evidence type="ECO:0000256" key="13">
    <source>
        <dbReference type="ARBA" id="ARBA00047974"/>
    </source>
</evidence>
<evidence type="ECO:0000256" key="4">
    <source>
        <dbReference type="ARBA" id="ARBA00018932"/>
    </source>
</evidence>
<dbReference type="SMART" id="SM01120">
    <property type="entry name" value="Dak2"/>
    <property type="match status" value="1"/>
</dbReference>
<dbReference type="InterPro" id="IPR036662">
    <property type="entry name" value="PTS_EIIA_man-typ_sf"/>
</dbReference>
<dbReference type="EC" id="2.7.1.28" evidence="2"/>
<evidence type="ECO:0000256" key="5">
    <source>
        <dbReference type="ARBA" id="ARBA00022679"/>
    </source>
</evidence>
<evidence type="ECO:0000256" key="12">
    <source>
        <dbReference type="ARBA" id="ARBA00046681"/>
    </source>
</evidence>
<evidence type="ECO:0000256" key="2">
    <source>
        <dbReference type="ARBA" id="ARBA00012110"/>
    </source>
</evidence>
<protein>
    <recommendedName>
        <fullName evidence="4">Triokinase/FMN cyclase</fullName>
        <ecNumber evidence="2">2.7.1.28</ecNumber>
        <ecNumber evidence="1">2.7.1.29</ecNumber>
        <ecNumber evidence="3">4.6.1.15</ecNumber>
    </recommendedName>
    <alternativeName>
        <fullName evidence="10">Bifunctional ATP-dependent dihydroxyacetone kinase/FAD-AMP lyase (cyclizing)</fullName>
    </alternativeName>
</protein>
<dbReference type="GO" id="GO:0005524">
    <property type="term" value="F:ATP binding"/>
    <property type="evidence" value="ECO:0007669"/>
    <property type="project" value="UniProtKB-KW"/>
</dbReference>
<dbReference type="FunFam" id="1.25.40.340:FF:000002">
    <property type="entry name" value="Dihydroxyacetone kinase, L subunit"/>
    <property type="match status" value="1"/>
</dbReference>
<evidence type="ECO:0000256" key="8">
    <source>
        <dbReference type="ARBA" id="ARBA00022840"/>
    </source>
</evidence>
<dbReference type="SUPFAM" id="SSF82549">
    <property type="entry name" value="DAK1/DegV-like"/>
    <property type="match status" value="1"/>
</dbReference>
<evidence type="ECO:0000313" key="19">
    <source>
        <dbReference type="Proteomes" id="UP000648187"/>
    </source>
</evidence>
<feature type="domain" description="DhaL" evidence="16">
    <location>
        <begin position="225"/>
        <end position="409"/>
    </location>
</feature>
<evidence type="ECO:0000256" key="15">
    <source>
        <dbReference type="ARBA" id="ARBA00048898"/>
    </source>
</evidence>
<dbReference type="InterPro" id="IPR012737">
    <property type="entry name" value="DhaK_L_YcgS"/>
</dbReference>
<dbReference type="PANTHER" id="PTHR28629">
    <property type="entry name" value="TRIOKINASE/FMN CYCLASE"/>
    <property type="match status" value="1"/>
</dbReference>
<comment type="catalytic activity">
    <reaction evidence="14">
        <text>FAD = riboflavin cyclic-4',5'-phosphate + AMP + H(+)</text>
        <dbReference type="Rhea" id="RHEA:13729"/>
        <dbReference type="ChEBI" id="CHEBI:15378"/>
        <dbReference type="ChEBI" id="CHEBI:57692"/>
        <dbReference type="ChEBI" id="CHEBI:76202"/>
        <dbReference type="ChEBI" id="CHEBI:456215"/>
        <dbReference type="EC" id="4.6.1.15"/>
    </reaction>
</comment>
<gene>
    <name evidence="18" type="ORF">HW555_014152</name>
</gene>
<dbReference type="InterPro" id="IPR004006">
    <property type="entry name" value="DhaK_dom"/>
</dbReference>
<reference evidence="18" key="1">
    <citation type="submission" date="2020-08" db="EMBL/GenBank/DDBJ databases">
        <title>Spodoptera exigua strain:BAW_Kor-Di-RS1 Genome sequencing and assembly.</title>
        <authorList>
            <person name="Kim J."/>
            <person name="Nam H.Y."/>
            <person name="Kwon M."/>
            <person name="Choi J.H."/>
            <person name="Cho S.R."/>
            <person name="Kim G.-H."/>
        </authorList>
    </citation>
    <scope>NUCLEOTIDE SEQUENCE</scope>
    <source>
        <strain evidence="18">BAW_Kor-Di-RS1</strain>
        <tissue evidence="18">Whole-body</tissue>
    </source>
</reference>
<dbReference type="FunFam" id="3.40.50.10440:FF:000001">
    <property type="entry name" value="Dihydroxyacetone kinase, DhaK subunit"/>
    <property type="match status" value="1"/>
</dbReference>
<dbReference type="NCBIfam" id="TIGR02364">
    <property type="entry name" value="dha_pts"/>
    <property type="match status" value="1"/>
</dbReference>
<keyword evidence="19" id="KW-1185">Reference proteome</keyword>
<dbReference type="GO" id="GO:0016020">
    <property type="term" value="C:membrane"/>
    <property type="evidence" value="ECO:0007669"/>
    <property type="project" value="InterPro"/>
</dbReference>
<proteinExistence type="predicted"/>
<evidence type="ECO:0000256" key="10">
    <source>
        <dbReference type="ARBA" id="ARBA00032426"/>
    </source>
</evidence>
<dbReference type="PANTHER" id="PTHR28629:SF4">
    <property type="entry name" value="TRIOKINASE_FMN CYCLASE"/>
    <property type="match status" value="1"/>
</dbReference>
<dbReference type="GO" id="GO:0047324">
    <property type="term" value="F:phosphoenolpyruvate-glycerone phosphotransferase activity"/>
    <property type="evidence" value="ECO:0007669"/>
    <property type="project" value="UniProtKB-EC"/>
</dbReference>
<dbReference type="GO" id="GO:0034012">
    <property type="term" value="F:FAD-AMP lyase (cyclizing) activity"/>
    <property type="evidence" value="ECO:0007669"/>
    <property type="project" value="UniProtKB-EC"/>
</dbReference>
<evidence type="ECO:0000256" key="6">
    <source>
        <dbReference type="ARBA" id="ARBA00022741"/>
    </source>
</evidence>
<evidence type="ECO:0000313" key="18">
    <source>
        <dbReference type="EMBL" id="KAF9404817.1"/>
    </source>
</evidence>
<keyword evidence="7" id="KW-0418">Kinase</keyword>
<evidence type="ECO:0000256" key="3">
    <source>
        <dbReference type="ARBA" id="ARBA00012578"/>
    </source>
</evidence>
<dbReference type="InterPro" id="IPR036117">
    <property type="entry name" value="DhaL_dom_sf"/>
</dbReference>
<dbReference type="GO" id="GO:0019563">
    <property type="term" value="P:glycerol catabolic process"/>
    <property type="evidence" value="ECO:0007669"/>
    <property type="project" value="TreeGrafter"/>
</dbReference>
<evidence type="ECO:0000256" key="1">
    <source>
        <dbReference type="ARBA" id="ARBA00012107"/>
    </source>
</evidence>
<dbReference type="InterPro" id="IPR050861">
    <property type="entry name" value="Dihydroxyacetone_Kinase"/>
</dbReference>
<name>A0A835KWA6_SPOEX</name>
<dbReference type="InterPro" id="IPR012844">
    <property type="entry name" value="DhaM_N"/>
</dbReference>
<dbReference type="SUPFAM" id="SSF53062">
    <property type="entry name" value="PTS system fructose IIA component-like"/>
    <property type="match status" value="1"/>
</dbReference>
<dbReference type="GO" id="GO:0050354">
    <property type="term" value="F:triokinase activity"/>
    <property type="evidence" value="ECO:0007669"/>
    <property type="project" value="UniProtKB-EC"/>
</dbReference>
<dbReference type="EMBL" id="JACKWZ010000876">
    <property type="protein sequence ID" value="KAF9404817.1"/>
    <property type="molecule type" value="Genomic_DNA"/>
</dbReference>
<dbReference type="GO" id="GO:0005829">
    <property type="term" value="C:cytosol"/>
    <property type="evidence" value="ECO:0007669"/>
    <property type="project" value="TreeGrafter"/>
</dbReference>
<evidence type="ECO:0000256" key="14">
    <source>
        <dbReference type="ARBA" id="ARBA00048526"/>
    </source>
</evidence>
<dbReference type="GO" id="GO:0004371">
    <property type="term" value="F:glycerone kinase activity"/>
    <property type="evidence" value="ECO:0007669"/>
    <property type="project" value="UniProtKB-EC"/>
</dbReference>
<evidence type="ECO:0000256" key="11">
    <source>
        <dbReference type="ARBA" id="ARBA00045490"/>
    </source>
</evidence>
<dbReference type="InterPro" id="IPR004007">
    <property type="entry name" value="DhaL_dom"/>
</dbReference>
<dbReference type="GO" id="GO:0009401">
    <property type="term" value="P:phosphoenolpyruvate-dependent sugar phosphotransferase system"/>
    <property type="evidence" value="ECO:0007669"/>
    <property type="project" value="InterPro"/>
</dbReference>
<dbReference type="Proteomes" id="UP000648187">
    <property type="component" value="Unassembled WGS sequence"/>
</dbReference>
<keyword evidence="6" id="KW-0547">Nucleotide-binding</keyword>
<dbReference type="EC" id="2.7.1.29" evidence="1"/>
<dbReference type="NCBIfam" id="TIGR02365">
    <property type="entry name" value="dha_L_ycgS"/>
    <property type="match status" value="1"/>
</dbReference>
<comment type="caution">
    <text evidence="18">The sequence shown here is derived from an EMBL/GenBank/DDBJ whole genome shotgun (WGS) entry which is preliminary data.</text>
</comment>
<dbReference type="PROSITE" id="PS51480">
    <property type="entry name" value="DHAL"/>
    <property type="match status" value="1"/>
</dbReference>
<keyword evidence="5" id="KW-0808">Transferase</keyword>
<dbReference type="PROSITE" id="PS51481">
    <property type="entry name" value="DHAK"/>
    <property type="match status" value="1"/>
</dbReference>
<evidence type="ECO:0000256" key="7">
    <source>
        <dbReference type="ARBA" id="ARBA00022777"/>
    </source>
</evidence>
<dbReference type="Gene3D" id="1.25.40.340">
    <property type="match status" value="1"/>
</dbReference>
<dbReference type="SUPFAM" id="SSF101473">
    <property type="entry name" value="DhaL-like"/>
    <property type="match status" value="1"/>
</dbReference>
<evidence type="ECO:0000256" key="9">
    <source>
        <dbReference type="ARBA" id="ARBA00023285"/>
    </source>
</evidence>
<evidence type="ECO:0000259" key="17">
    <source>
        <dbReference type="PROSITE" id="PS51481"/>
    </source>
</evidence>
<sequence length="509" mass="53726">MVQGFVLAHHEILEQVPETFVVKQKKLASQVSLLSGGGSGHEPAHAGFVGSGMLQAAVCGQVFTSPTPDQILEGIKAVDQGQGVLLVVKNYSGDIMNFDMAKELAEMEDIKVGTVVVDDDIAVENSTYTQGKRGVAGTIFVHKILGAAARKGAGVEELVTLGEKVVANLKTIGVALTGATVPEVGKPGFVLADDEIEFGVGIHGEPGYKREKIKPSKEMAEELISKLKAGFHWETGKIDQNKDYLSELDTPIGDGDHGNNMSRGMDAVSESLASKKPETIQDIFKLTAMALISKVGGASGPLYGTAMMEMGKTSGTTSEALPILEAGIAGIEKRGNSKPGEKTMLDEWAPAIEAIKTGSLTQGNLDAAVEATKGLVATRGRASYVGERSIGHIDPGAMSKIGEGLSRLIKEVAKDVPITVAAGLDQGEIGTSFDKIMEAFEQNSAQTLLAFYDLGSAKMNLELAIDMTEKDVRLFDTALVESAYTTAALLQVETPIAVIEEQLTPLKVK</sequence>